<gene>
    <name evidence="2" type="ORF">EHO61_15280</name>
</gene>
<sequence>MKNLSLKRVKWVNAFLLCVCPLLILFSTVRAGEDIDPEIPPMLDSAFPKLANTGKSFKDFVPKGWMIECQQTGDISKDQIPDLILILHQNDSKKRIENRSGIGVETMNSNPRILVVALGLPNQRGFRLEVQNHSFIPRHTIPTINDPLSSCPKINKGTLHITLGYWANAGTWSTWKYTYIFWYQDSALRLIGYEYNSAQRNTGELNSKSVNYLTCKIKKSKSTKGNVKKDETWSKLPNCTLKMIDDIVDGLNFEQSNQE</sequence>
<keyword evidence="1" id="KW-0732">Signal</keyword>
<feature type="signal peptide" evidence="1">
    <location>
        <begin position="1"/>
        <end position="31"/>
    </location>
</feature>
<protein>
    <submittedName>
        <fullName evidence="2">Uncharacterized protein</fullName>
    </submittedName>
</protein>
<name>A0A4R9GL83_9LEPT</name>
<comment type="caution">
    <text evidence="2">The sequence shown here is derived from an EMBL/GenBank/DDBJ whole genome shotgun (WGS) entry which is preliminary data.</text>
</comment>
<dbReference type="OrthoDB" id="86940at2"/>
<evidence type="ECO:0000313" key="3">
    <source>
        <dbReference type="Proteomes" id="UP000297855"/>
    </source>
</evidence>
<proteinExistence type="predicted"/>
<dbReference type="EMBL" id="RQEV01000016">
    <property type="protein sequence ID" value="TGK15347.1"/>
    <property type="molecule type" value="Genomic_DNA"/>
</dbReference>
<reference evidence="2" key="1">
    <citation type="journal article" date="2019" name="PLoS Negl. Trop. Dis.">
        <title>Revisiting the worldwide diversity of Leptospira species in the environment.</title>
        <authorList>
            <person name="Vincent A.T."/>
            <person name="Schiettekatte O."/>
            <person name="Bourhy P."/>
            <person name="Veyrier F.J."/>
            <person name="Picardeau M."/>
        </authorList>
    </citation>
    <scope>NUCLEOTIDE SEQUENCE [LARGE SCALE GENOMIC DNA]</scope>
    <source>
        <strain evidence="2">SCS5</strain>
    </source>
</reference>
<keyword evidence="3" id="KW-1185">Reference proteome</keyword>
<accession>A0A4R9GL83</accession>
<organism evidence="2 3">
    <name type="scientific">Leptospira fluminis</name>
    <dbReference type="NCBI Taxonomy" id="2484979"/>
    <lineage>
        <taxon>Bacteria</taxon>
        <taxon>Pseudomonadati</taxon>
        <taxon>Spirochaetota</taxon>
        <taxon>Spirochaetia</taxon>
        <taxon>Leptospirales</taxon>
        <taxon>Leptospiraceae</taxon>
        <taxon>Leptospira</taxon>
    </lineage>
</organism>
<evidence type="ECO:0000256" key="1">
    <source>
        <dbReference type="SAM" id="SignalP"/>
    </source>
</evidence>
<dbReference type="RefSeq" id="WP_135814440.1">
    <property type="nucleotide sequence ID" value="NZ_RQEV01000016.1"/>
</dbReference>
<dbReference type="Proteomes" id="UP000297855">
    <property type="component" value="Unassembled WGS sequence"/>
</dbReference>
<evidence type="ECO:0000313" key="2">
    <source>
        <dbReference type="EMBL" id="TGK15347.1"/>
    </source>
</evidence>
<dbReference type="AlphaFoldDB" id="A0A4R9GL83"/>
<feature type="chain" id="PRO_5020256173" evidence="1">
    <location>
        <begin position="32"/>
        <end position="259"/>
    </location>
</feature>